<feature type="transmembrane region" description="Helical" evidence="1">
    <location>
        <begin position="43"/>
        <end position="62"/>
    </location>
</feature>
<keyword evidence="1" id="KW-0812">Transmembrane</keyword>
<keyword evidence="3" id="KW-1185">Reference proteome</keyword>
<evidence type="ECO:0000313" key="3">
    <source>
        <dbReference type="Proteomes" id="UP000635606"/>
    </source>
</evidence>
<keyword evidence="1" id="KW-1133">Transmembrane helix</keyword>
<proteinExistence type="predicted"/>
<protein>
    <submittedName>
        <fullName evidence="2">Uncharacterized protein</fullName>
    </submittedName>
</protein>
<organism evidence="2 3">
    <name type="scientific">Virgisporangium ochraceum</name>
    <dbReference type="NCBI Taxonomy" id="65505"/>
    <lineage>
        <taxon>Bacteria</taxon>
        <taxon>Bacillati</taxon>
        <taxon>Actinomycetota</taxon>
        <taxon>Actinomycetes</taxon>
        <taxon>Micromonosporales</taxon>
        <taxon>Micromonosporaceae</taxon>
        <taxon>Virgisporangium</taxon>
    </lineage>
</organism>
<dbReference type="EMBL" id="BOPH01000105">
    <property type="protein sequence ID" value="GIJ72760.1"/>
    <property type="molecule type" value="Genomic_DNA"/>
</dbReference>
<evidence type="ECO:0000256" key="1">
    <source>
        <dbReference type="SAM" id="Phobius"/>
    </source>
</evidence>
<dbReference type="AlphaFoldDB" id="A0A8J4EEN4"/>
<name>A0A8J4EEN4_9ACTN</name>
<comment type="caution">
    <text evidence="2">The sequence shown here is derived from an EMBL/GenBank/DDBJ whole genome shotgun (WGS) entry which is preliminary data.</text>
</comment>
<reference evidence="2" key="1">
    <citation type="submission" date="2021-01" db="EMBL/GenBank/DDBJ databases">
        <title>Whole genome shotgun sequence of Virgisporangium ochraceum NBRC 16418.</title>
        <authorList>
            <person name="Komaki H."/>
            <person name="Tamura T."/>
        </authorList>
    </citation>
    <scope>NUCLEOTIDE SEQUENCE</scope>
    <source>
        <strain evidence="2">NBRC 16418</strain>
    </source>
</reference>
<evidence type="ECO:0000313" key="2">
    <source>
        <dbReference type="EMBL" id="GIJ72760.1"/>
    </source>
</evidence>
<dbReference type="Proteomes" id="UP000635606">
    <property type="component" value="Unassembled WGS sequence"/>
</dbReference>
<sequence length="157" mass="17345">MKMDRFIERQSWSRFDKLWALGGVLFYGAPCWALLLGSLIDGSLWVAAACAGALAIFGVFNWRMRARTAGALLAEVTPLGIRFQDDQQPIAWADVIRVDFYETGGGTYSPTYDHIALQLRNGSTVTHTVQGILRSQLEVVVPQFAPQVPLGHERPAP</sequence>
<accession>A0A8J4EEN4</accession>
<keyword evidence="1" id="KW-0472">Membrane</keyword>
<gene>
    <name evidence="2" type="ORF">Voc01_076770</name>
</gene>